<keyword evidence="1" id="KW-0723">Serine/threonine-protein kinase</keyword>
<evidence type="ECO:0000259" key="6">
    <source>
        <dbReference type="PROSITE" id="PS50011"/>
    </source>
</evidence>
<keyword evidence="2" id="KW-0808">Transferase</keyword>
<dbReference type="PANTHER" id="PTHR24353:SF116">
    <property type="entry name" value="CAMP-DEPENDENT PROTEIN KINASE"/>
    <property type="match status" value="1"/>
</dbReference>
<dbReference type="Proteomes" id="UP000694419">
    <property type="component" value="Unplaced"/>
</dbReference>
<dbReference type="AlphaFoldDB" id="A0A8C3PPA2"/>
<dbReference type="InterPro" id="IPR000719">
    <property type="entry name" value="Prot_kinase_dom"/>
</dbReference>
<dbReference type="GO" id="GO:0005952">
    <property type="term" value="C:cAMP-dependent protein kinase complex"/>
    <property type="evidence" value="ECO:0007669"/>
    <property type="project" value="TreeGrafter"/>
</dbReference>
<keyword evidence="3" id="KW-0547">Nucleotide-binding</keyword>
<dbReference type="PROSITE" id="PS50011">
    <property type="entry name" value="PROTEIN_KINASE_DOM"/>
    <property type="match status" value="1"/>
</dbReference>
<keyword evidence="5" id="KW-0067">ATP-binding</keyword>
<dbReference type="PROSITE" id="PS00108">
    <property type="entry name" value="PROTEIN_KINASE_ST"/>
    <property type="match status" value="1"/>
</dbReference>
<dbReference type="InterPro" id="IPR011009">
    <property type="entry name" value="Kinase-like_dom_sf"/>
</dbReference>
<organism evidence="7 8">
    <name type="scientific">Calidris pygmaea</name>
    <name type="common">Spoon-billed sandpiper</name>
    <dbReference type="NCBI Taxonomy" id="425635"/>
    <lineage>
        <taxon>Eukaryota</taxon>
        <taxon>Metazoa</taxon>
        <taxon>Chordata</taxon>
        <taxon>Craniata</taxon>
        <taxon>Vertebrata</taxon>
        <taxon>Euteleostomi</taxon>
        <taxon>Archelosauria</taxon>
        <taxon>Archosauria</taxon>
        <taxon>Dinosauria</taxon>
        <taxon>Saurischia</taxon>
        <taxon>Theropoda</taxon>
        <taxon>Coelurosauria</taxon>
        <taxon>Aves</taxon>
        <taxon>Neognathae</taxon>
        <taxon>Neoaves</taxon>
        <taxon>Charadriiformes</taxon>
        <taxon>Scolopacidae</taxon>
        <taxon>Calidris</taxon>
    </lineage>
</organism>
<feature type="domain" description="Protein kinase" evidence="6">
    <location>
        <begin position="1"/>
        <end position="206"/>
    </location>
</feature>
<keyword evidence="8" id="KW-1185">Reference proteome</keyword>
<sequence length="276" mass="30598">AVTGGWSSGRHGCVGWVGHRPSQLQSPLVASFRLPLPRPPQVFLQGQLQPVHGDGVCPGGQMFSHLCRISRFSEPHAHFHTTQIVLTFEYLHALDLVYRDLKAENLLINQTPEYLAPEIILSKGYNKAVDWRALGALIYEMAAGYAPFFTNQPIQIYGKIISGKVQFPSHFSLDLKDLLRNLLQVDLTKRSTTVSPTLKMHLSPSVTSISPIPTPQVSVLVQFLLVKQQKIPSKKVGKIRGAPPFPFFPPPFFLSSPPSLLPRHPGRYLEGSNLGI</sequence>
<evidence type="ECO:0000256" key="5">
    <source>
        <dbReference type="ARBA" id="ARBA00022840"/>
    </source>
</evidence>
<evidence type="ECO:0000256" key="1">
    <source>
        <dbReference type="ARBA" id="ARBA00022527"/>
    </source>
</evidence>
<evidence type="ECO:0000313" key="8">
    <source>
        <dbReference type="Proteomes" id="UP000694419"/>
    </source>
</evidence>
<dbReference type="Pfam" id="PF00069">
    <property type="entry name" value="Pkinase"/>
    <property type="match status" value="2"/>
</dbReference>
<proteinExistence type="predicted"/>
<keyword evidence="4" id="KW-0418">Kinase</keyword>
<evidence type="ECO:0000313" key="7">
    <source>
        <dbReference type="Ensembl" id="ENSCPGP00000017418.1"/>
    </source>
</evidence>
<dbReference type="GO" id="GO:0005634">
    <property type="term" value="C:nucleus"/>
    <property type="evidence" value="ECO:0007669"/>
    <property type="project" value="TreeGrafter"/>
</dbReference>
<reference evidence="7" key="2">
    <citation type="submission" date="2025-09" db="UniProtKB">
        <authorList>
            <consortium name="Ensembl"/>
        </authorList>
    </citation>
    <scope>IDENTIFICATION</scope>
</reference>
<accession>A0A8C3PPA2</accession>
<dbReference type="InterPro" id="IPR008271">
    <property type="entry name" value="Ser/Thr_kinase_AS"/>
</dbReference>
<reference evidence="7" key="1">
    <citation type="submission" date="2025-08" db="UniProtKB">
        <authorList>
            <consortium name="Ensembl"/>
        </authorList>
    </citation>
    <scope>IDENTIFICATION</scope>
</reference>
<dbReference type="GO" id="GO:0004691">
    <property type="term" value="F:cAMP-dependent protein kinase activity"/>
    <property type="evidence" value="ECO:0007669"/>
    <property type="project" value="TreeGrafter"/>
</dbReference>
<dbReference type="Gene3D" id="1.10.510.10">
    <property type="entry name" value="Transferase(Phosphotransferase) domain 1"/>
    <property type="match status" value="2"/>
</dbReference>
<dbReference type="PANTHER" id="PTHR24353">
    <property type="entry name" value="CYCLIC NUCLEOTIDE-DEPENDENT PROTEIN KINASE"/>
    <property type="match status" value="1"/>
</dbReference>
<evidence type="ECO:0000256" key="3">
    <source>
        <dbReference type="ARBA" id="ARBA00022741"/>
    </source>
</evidence>
<dbReference type="SUPFAM" id="SSF56112">
    <property type="entry name" value="Protein kinase-like (PK-like)"/>
    <property type="match status" value="1"/>
</dbReference>
<protein>
    <recommendedName>
        <fullName evidence="6">Protein kinase domain-containing protein</fullName>
    </recommendedName>
</protein>
<dbReference type="GO" id="GO:0005829">
    <property type="term" value="C:cytosol"/>
    <property type="evidence" value="ECO:0007669"/>
    <property type="project" value="TreeGrafter"/>
</dbReference>
<dbReference type="GO" id="GO:0005524">
    <property type="term" value="F:ATP binding"/>
    <property type="evidence" value="ECO:0007669"/>
    <property type="project" value="UniProtKB-KW"/>
</dbReference>
<dbReference type="SMART" id="SM00220">
    <property type="entry name" value="S_TKc"/>
    <property type="match status" value="1"/>
</dbReference>
<evidence type="ECO:0000256" key="4">
    <source>
        <dbReference type="ARBA" id="ARBA00022777"/>
    </source>
</evidence>
<dbReference type="Ensembl" id="ENSCPGT00000019053.1">
    <property type="protein sequence ID" value="ENSCPGP00000017418.1"/>
    <property type="gene ID" value="ENSCPGG00000012231.1"/>
</dbReference>
<name>A0A8C3PPA2_9CHAR</name>
<evidence type="ECO:0000256" key="2">
    <source>
        <dbReference type="ARBA" id="ARBA00022679"/>
    </source>
</evidence>